<comment type="caution">
    <text evidence="9">The sequence shown here is derived from an EMBL/GenBank/DDBJ whole genome shotgun (WGS) entry which is preliminary data.</text>
</comment>
<keyword evidence="2" id="KW-0378">Hydrolase</keyword>
<dbReference type="Proteomes" id="UP000734854">
    <property type="component" value="Unassembled WGS sequence"/>
</dbReference>
<comment type="subunit">
    <text evidence="5">Component of the PI(3,5)P2 regulatory complex at least composed of ATG18, SAC/FIG4, FAB1 and VAC14.</text>
</comment>
<keyword evidence="3" id="KW-0472">Membrane</keyword>
<evidence type="ECO:0000256" key="7">
    <source>
        <dbReference type="SAM" id="SignalP"/>
    </source>
</evidence>
<feature type="signal peptide" evidence="7">
    <location>
        <begin position="1"/>
        <end position="25"/>
    </location>
</feature>
<evidence type="ECO:0000256" key="2">
    <source>
        <dbReference type="ARBA" id="ARBA00022801"/>
    </source>
</evidence>
<keyword evidence="7" id="KW-0732">Signal</keyword>
<dbReference type="GO" id="GO:0005774">
    <property type="term" value="C:vacuolar membrane"/>
    <property type="evidence" value="ECO:0007669"/>
    <property type="project" value="UniProtKB-SubCell"/>
</dbReference>
<evidence type="ECO:0000256" key="6">
    <source>
        <dbReference type="SAM" id="MobiDB-lite"/>
    </source>
</evidence>
<dbReference type="EMBL" id="JACMSC010000012">
    <property type="protein sequence ID" value="KAG6495256.1"/>
    <property type="molecule type" value="Genomic_DNA"/>
</dbReference>
<feature type="domain" description="SAC" evidence="8">
    <location>
        <begin position="182"/>
        <end position="239"/>
    </location>
</feature>
<evidence type="ECO:0000256" key="5">
    <source>
        <dbReference type="ARBA" id="ARBA00023464"/>
    </source>
</evidence>
<dbReference type="InterPro" id="IPR043573">
    <property type="entry name" value="Fig4-like"/>
</dbReference>
<feature type="region of interest" description="Disordered" evidence="6">
    <location>
        <begin position="258"/>
        <end position="300"/>
    </location>
</feature>
<reference evidence="9 10" key="1">
    <citation type="submission" date="2020-08" db="EMBL/GenBank/DDBJ databases">
        <title>Plant Genome Project.</title>
        <authorList>
            <person name="Zhang R.-G."/>
        </authorList>
    </citation>
    <scope>NUCLEOTIDE SEQUENCE [LARGE SCALE GENOMIC DNA]</scope>
    <source>
        <tissue evidence="9">Rhizome</tissue>
    </source>
</reference>
<evidence type="ECO:0000256" key="4">
    <source>
        <dbReference type="ARBA" id="ARBA00023337"/>
    </source>
</evidence>
<protein>
    <recommendedName>
        <fullName evidence="8">SAC domain-containing protein</fullName>
    </recommendedName>
</protein>
<comment type="subcellular location">
    <subcellularLocation>
        <location evidence="1">Vacuole membrane</location>
        <topology evidence="1">Peripheral membrane protein</topology>
    </subcellularLocation>
</comment>
<evidence type="ECO:0000313" key="10">
    <source>
        <dbReference type="Proteomes" id="UP000734854"/>
    </source>
</evidence>
<evidence type="ECO:0000313" key="9">
    <source>
        <dbReference type="EMBL" id="KAG6495256.1"/>
    </source>
</evidence>
<gene>
    <name evidence="9" type="ORF">ZIOFF_043050</name>
</gene>
<sequence length="317" mass="34595">MLTSPFSLLISTASFPLLITTSSSSSLINYRQSIIDATLCSSRRWHLTASSSPELPCARLSSAKRKESRRALALDPSSRHRVPLPVALGGRLLLAASTATSYSEPTGKRPQLVSFGLIISALLDLDPIGGIKASCFWWSRGLVTLGLAALWHQLHALHMIHIPRIDLYSPLVDDFMSLYERIDRTNVAQYAYSLAALWHQLHALHMIHIPRIDLDSPLADDFMSLYERMGDTLALQNGGSPAHNKDHGRLLVHSDAVPSTTSALPSCRPPGNPTSSHREQPYLPVSTGGGPSPHQSPPSFISHARTVLFAAHDQRAS</sequence>
<dbReference type="AlphaFoldDB" id="A0A8J5FWN7"/>
<dbReference type="InterPro" id="IPR002013">
    <property type="entry name" value="SAC_dom"/>
</dbReference>
<dbReference type="PANTHER" id="PTHR45738:SF3">
    <property type="entry name" value="OS03G0182400 PROTEIN"/>
    <property type="match status" value="1"/>
</dbReference>
<name>A0A8J5FWN7_ZINOF</name>
<dbReference type="PANTHER" id="PTHR45738">
    <property type="entry name" value="POLYPHOSPHOINOSITIDE PHOSPHATASE"/>
    <property type="match status" value="1"/>
</dbReference>
<keyword evidence="10" id="KW-1185">Reference proteome</keyword>
<dbReference type="PROSITE" id="PS50275">
    <property type="entry name" value="SAC"/>
    <property type="match status" value="1"/>
</dbReference>
<dbReference type="GO" id="GO:0046856">
    <property type="term" value="P:phosphatidylinositol dephosphorylation"/>
    <property type="evidence" value="ECO:0007669"/>
    <property type="project" value="InterPro"/>
</dbReference>
<dbReference type="GO" id="GO:0043813">
    <property type="term" value="F:phosphatidylinositol-3,5-bisphosphate 5-phosphatase activity"/>
    <property type="evidence" value="ECO:0007669"/>
    <property type="project" value="InterPro"/>
</dbReference>
<feature type="chain" id="PRO_5035322262" description="SAC domain-containing protein" evidence="7">
    <location>
        <begin position="26"/>
        <end position="317"/>
    </location>
</feature>
<evidence type="ECO:0000259" key="8">
    <source>
        <dbReference type="PROSITE" id="PS50275"/>
    </source>
</evidence>
<evidence type="ECO:0000256" key="3">
    <source>
        <dbReference type="ARBA" id="ARBA00023136"/>
    </source>
</evidence>
<accession>A0A8J5FWN7</accession>
<comment type="catalytic activity">
    <reaction evidence="4">
        <text>a 1,2-diacyl-sn-glycero-3-phospho-(1D-myo-inositol-3,5-bisphosphate) + H2O = a 1,2-diacyl-sn-glycero-3-phospho-(1D-myo-inositol-3-phosphate) + phosphate</text>
        <dbReference type="Rhea" id="RHEA:32955"/>
        <dbReference type="ChEBI" id="CHEBI:15377"/>
        <dbReference type="ChEBI" id="CHEBI:43474"/>
        <dbReference type="ChEBI" id="CHEBI:57923"/>
        <dbReference type="ChEBI" id="CHEBI:58088"/>
    </reaction>
</comment>
<evidence type="ECO:0000256" key="1">
    <source>
        <dbReference type="ARBA" id="ARBA00004148"/>
    </source>
</evidence>
<proteinExistence type="predicted"/>
<organism evidence="9 10">
    <name type="scientific">Zingiber officinale</name>
    <name type="common">Ginger</name>
    <name type="synonym">Amomum zingiber</name>
    <dbReference type="NCBI Taxonomy" id="94328"/>
    <lineage>
        <taxon>Eukaryota</taxon>
        <taxon>Viridiplantae</taxon>
        <taxon>Streptophyta</taxon>
        <taxon>Embryophyta</taxon>
        <taxon>Tracheophyta</taxon>
        <taxon>Spermatophyta</taxon>
        <taxon>Magnoliopsida</taxon>
        <taxon>Liliopsida</taxon>
        <taxon>Zingiberales</taxon>
        <taxon>Zingiberaceae</taxon>
        <taxon>Zingiber</taxon>
    </lineage>
</organism>